<reference evidence="2" key="1">
    <citation type="journal article" date="2010" name="Genome Biol.">
        <title>Genome sequence of the necrotrophic plant pathogen Pythium ultimum reveals original pathogenicity mechanisms and effector repertoire.</title>
        <authorList>
            <person name="Levesque C.A."/>
            <person name="Brouwer H."/>
            <person name="Cano L."/>
            <person name="Hamilton J.P."/>
            <person name="Holt C."/>
            <person name="Huitema E."/>
            <person name="Raffaele S."/>
            <person name="Robideau G.P."/>
            <person name="Thines M."/>
            <person name="Win J."/>
            <person name="Zerillo M.M."/>
            <person name="Beakes G.W."/>
            <person name="Boore J.L."/>
            <person name="Busam D."/>
            <person name="Dumas B."/>
            <person name="Ferriera S."/>
            <person name="Fuerstenberg S.I."/>
            <person name="Gachon C.M."/>
            <person name="Gaulin E."/>
            <person name="Govers F."/>
            <person name="Grenville-Briggs L."/>
            <person name="Horner N."/>
            <person name="Hostetler J."/>
            <person name="Jiang R.H."/>
            <person name="Johnson J."/>
            <person name="Krajaejun T."/>
            <person name="Lin H."/>
            <person name="Meijer H.J."/>
            <person name="Moore B."/>
            <person name="Morris P."/>
            <person name="Phuntmart V."/>
            <person name="Puiu D."/>
            <person name="Shetty J."/>
            <person name="Stajich J.E."/>
            <person name="Tripathy S."/>
            <person name="Wawra S."/>
            <person name="van West P."/>
            <person name="Whitty B.R."/>
            <person name="Coutinho P.M."/>
            <person name="Henrissat B."/>
            <person name="Martin F."/>
            <person name="Thomas P.D."/>
            <person name="Tyler B.M."/>
            <person name="De Vries R.P."/>
            <person name="Kamoun S."/>
            <person name="Yandell M."/>
            <person name="Tisserat N."/>
            <person name="Buell C.R."/>
        </authorList>
    </citation>
    <scope>NUCLEOTIDE SEQUENCE</scope>
    <source>
        <strain evidence="2">DAOM:BR144</strain>
    </source>
</reference>
<dbReference type="GO" id="GO:0005524">
    <property type="term" value="F:ATP binding"/>
    <property type="evidence" value="ECO:0007669"/>
    <property type="project" value="InterPro"/>
</dbReference>
<dbReference type="AlphaFoldDB" id="K3X6P4"/>
<organism evidence="1 2">
    <name type="scientific">Globisporangium ultimum (strain ATCC 200006 / CBS 805.95 / DAOM BR144)</name>
    <name type="common">Pythium ultimum</name>
    <dbReference type="NCBI Taxonomy" id="431595"/>
    <lineage>
        <taxon>Eukaryota</taxon>
        <taxon>Sar</taxon>
        <taxon>Stramenopiles</taxon>
        <taxon>Oomycota</taxon>
        <taxon>Peronosporomycetes</taxon>
        <taxon>Pythiales</taxon>
        <taxon>Pythiaceae</taxon>
        <taxon>Globisporangium</taxon>
    </lineage>
</organism>
<accession>K3X6P4</accession>
<protein>
    <submittedName>
        <fullName evidence="1">Uncharacterized protein</fullName>
    </submittedName>
</protein>
<dbReference type="Proteomes" id="UP000019132">
    <property type="component" value="Unassembled WGS sequence"/>
</dbReference>
<dbReference type="EMBL" id="GL376581">
    <property type="status" value="NOT_ANNOTATED_CDS"/>
    <property type="molecule type" value="Genomic_DNA"/>
</dbReference>
<evidence type="ECO:0000313" key="1">
    <source>
        <dbReference type="EnsemblProtists" id="PYU1_T012893"/>
    </source>
</evidence>
<dbReference type="SUPFAM" id="SSF47323">
    <property type="entry name" value="Anticodon-binding domain of a subclass of class I aminoacyl-tRNA synthetases"/>
    <property type="match status" value="1"/>
</dbReference>
<dbReference type="VEuPathDB" id="FungiDB:PYU1_G012866"/>
<reference evidence="2" key="2">
    <citation type="submission" date="2010-04" db="EMBL/GenBank/DDBJ databases">
        <authorList>
            <person name="Buell R."/>
            <person name="Hamilton J."/>
            <person name="Hostetler J."/>
        </authorList>
    </citation>
    <scope>NUCLEOTIDE SEQUENCE [LARGE SCALE GENOMIC DNA]</scope>
    <source>
        <strain evidence="2">DAOM:BR144</strain>
    </source>
</reference>
<proteinExistence type="predicted"/>
<reference evidence="1" key="3">
    <citation type="submission" date="2015-02" db="UniProtKB">
        <authorList>
            <consortium name="EnsemblProtists"/>
        </authorList>
    </citation>
    <scope>IDENTIFICATION</scope>
    <source>
        <strain evidence="1">DAOM BR144</strain>
    </source>
</reference>
<dbReference type="InterPro" id="IPR009080">
    <property type="entry name" value="tRNAsynth_Ia_anticodon-bd"/>
</dbReference>
<dbReference type="GO" id="GO:0004812">
    <property type="term" value="F:aminoacyl-tRNA ligase activity"/>
    <property type="evidence" value="ECO:0007669"/>
    <property type="project" value="InterPro"/>
</dbReference>
<sequence>YFSNNEPWILAKQLRNSRDPSSAEHQALQKRLDTVLYLTIDAVRMSAILLQPVVPESTTKILDYLAVPPATRSFEYATMMDASSSNGGTRIDNARSFVAFPKLLK</sequence>
<keyword evidence="2" id="KW-1185">Reference proteome</keyword>
<dbReference type="GO" id="GO:0006418">
    <property type="term" value="P:tRNA aminoacylation for protein translation"/>
    <property type="evidence" value="ECO:0007669"/>
    <property type="project" value="InterPro"/>
</dbReference>
<name>K3X6P4_GLOUD</name>
<evidence type="ECO:0000313" key="2">
    <source>
        <dbReference type="Proteomes" id="UP000019132"/>
    </source>
</evidence>
<dbReference type="eggNOG" id="KOG0436">
    <property type="taxonomic scope" value="Eukaryota"/>
</dbReference>
<dbReference type="STRING" id="431595.K3X6P4"/>
<dbReference type="Gene3D" id="1.10.730.10">
    <property type="entry name" value="Isoleucyl-tRNA Synthetase, Domain 1"/>
    <property type="match status" value="1"/>
</dbReference>
<dbReference type="HOGENOM" id="CLU_2284864_0_0_1"/>
<dbReference type="InParanoid" id="K3X6P4"/>
<dbReference type="EnsemblProtists" id="PYU1_T012893">
    <property type="protein sequence ID" value="PYU1_T012893"/>
    <property type="gene ID" value="PYU1_G012866"/>
</dbReference>